<reference evidence="1 2" key="1">
    <citation type="submission" date="2017-10" db="EMBL/GenBank/DDBJ databases">
        <title>The draft genome sequence of Lewinella marina KCTC 32374.</title>
        <authorList>
            <person name="Wang K."/>
        </authorList>
    </citation>
    <scope>NUCLEOTIDE SEQUENCE [LARGE SCALE GENOMIC DNA]</scope>
    <source>
        <strain evidence="1 2">MKG-38</strain>
    </source>
</reference>
<proteinExistence type="predicted"/>
<name>A0A2G0CIX6_9BACT</name>
<gene>
    <name evidence="1" type="ORF">CGL56_02360</name>
</gene>
<dbReference type="InterPro" id="IPR032331">
    <property type="entry name" value="DUF4856"/>
</dbReference>
<protein>
    <submittedName>
        <fullName evidence="1">DUF4856 domain-containing protein</fullName>
    </submittedName>
</protein>
<dbReference type="EMBL" id="PDLO01000001">
    <property type="protein sequence ID" value="PHK99908.1"/>
    <property type="molecule type" value="Genomic_DNA"/>
</dbReference>
<dbReference type="AlphaFoldDB" id="A0A2G0CIX6"/>
<accession>A0A2G0CIX6</accession>
<evidence type="ECO:0000313" key="1">
    <source>
        <dbReference type="EMBL" id="PHK99908.1"/>
    </source>
</evidence>
<dbReference type="RefSeq" id="WP_099104887.1">
    <property type="nucleotide sequence ID" value="NZ_JAATJF010000001.1"/>
</dbReference>
<comment type="caution">
    <text evidence="1">The sequence shown here is derived from an EMBL/GenBank/DDBJ whole genome shotgun (WGS) entry which is preliminary data.</text>
</comment>
<evidence type="ECO:0000313" key="2">
    <source>
        <dbReference type="Proteomes" id="UP000226437"/>
    </source>
</evidence>
<dbReference type="Pfam" id="PF16148">
    <property type="entry name" value="DUF4856"/>
    <property type="match status" value="1"/>
</dbReference>
<keyword evidence="2" id="KW-1185">Reference proteome</keyword>
<dbReference type="PROSITE" id="PS51257">
    <property type="entry name" value="PROKAR_LIPOPROTEIN"/>
    <property type="match status" value="1"/>
</dbReference>
<dbReference type="OrthoDB" id="5498726at2"/>
<sequence>MTRNALLFFCLAALFLTGCQEDENPTPELEVPETYSFTRDGASTVSFSGQSTRIAMAEELVDAFQDPANTTAELNAMFRNEGPNGEDVAPFASADLNAATKSIRSKVAASYDYFFADATTSAVIRDEFDGWIEAQVNEVFPRWNELASAGVAGQIPNGSSARYVSAQGLEYNQVFAKSLIGALMLDQTVNNYLSPQVLDEADNRATNDAGTLEDGKTYTTMEHKWDEAYGYVFGAADNPAEPLLTLGDDDSFLNEYLDRVNDDPDYAGIAQDVFDAFKRGRAAIVAGDYAERDAQAAIIKEKLSKVLAVRTIFYLVRGAESLEGGNAPTAAFHALSEAYGFLYALQFSRNPATGAPYLNREEVRELQEDLLSDGANGLWDVTPATIRDQASTIATAFGLSVDQAAD</sequence>
<dbReference type="Proteomes" id="UP000226437">
    <property type="component" value="Unassembled WGS sequence"/>
</dbReference>
<organism evidence="1 2">
    <name type="scientific">Neolewinella marina</name>
    <dbReference type="NCBI Taxonomy" id="438751"/>
    <lineage>
        <taxon>Bacteria</taxon>
        <taxon>Pseudomonadati</taxon>
        <taxon>Bacteroidota</taxon>
        <taxon>Saprospiria</taxon>
        <taxon>Saprospirales</taxon>
        <taxon>Lewinellaceae</taxon>
        <taxon>Neolewinella</taxon>
    </lineage>
</organism>